<reference evidence="4 5" key="1">
    <citation type="submission" date="2020-05" db="EMBL/GenBank/DDBJ databases">
        <title>Complete genome sequence of of a novel Thermoleptolyngbya strain isolated from hot springs of Ganzi, Sichuan China.</title>
        <authorList>
            <person name="Tang J."/>
            <person name="Daroch M."/>
            <person name="Li L."/>
            <person name="Waleron K."/>
            <person name="Waleron M."/>
            <person name="Waleron M."/>
        </authorList>
    </citation>
    <scope>NUCLEOTIDE SEQUENCE [LARGE SCALE GENOMIC DNA]</scope>
    <source>
        <strain evidence="4 5">PKUAC-SCTA183</strain>
    </source>
</reference>
<dbReference type="InterPro" id="IPR055377">
    <property type="entry name" value="GH3_M"/>
</dbReference>
<accession>A0A6M8BET4</accession>
<dbReference type="InterPro" id="IPR001646">
    <property type="entry name" value="5peptide_repeat"/>
</dbReference>
<sequence>MNHRFTLALLESYAAHARERLIHKTKQVMETQELFLREFIQAHKNTELGQRFDLSTIKTLDQFRERIPVLPYSFYEPYTERIAQGDQGVLNPDPVVYINLTSGTTSRKKQVPVTRRYQRTLRRADLASMGFAIAEMKQRRLPFGKGLLTNAVPQPQKTSGGIPTGPVSVGSIRQGRLLFEQLFSQPFDALEIADTLARHYVCLLFALRHADLRGWVANFPMLMLRTCRYLETYAEELIHDLEQGAIAPWLQLEPHLRAQLERRFTAAPQRATDLRAALYYDGRLTPKAAWPGLSYLTTARGGTSNFYLERFPDYFGDIPVFGGVYGTAEATFGVYPSFNTDGSILAIESGFFEFVPQDQWHVEQPKTLLPVEVQVGERYRILVTSYSGFYRYDIGDVVEVVGFYEQAPLIVFRHRQGGLLSSTTEKTTEFHAIQVMEQLQREFNIKLQDFCITLSAHEFPARYWVNIELAPGHSLARPYSFLMRFEHWLQQTNLLYASARQDQVPPPCLRVLAAGSFATLHQRQVQRGIFDSQLKLPHISEDRTLLEGLPVQYEIGLSDFPNAKPFCHSESDVVLSDIALSDVALRGNGSELSSPSCEPAPQVQPQTLWEPPPCPTRPVPELPCLRGADLLQADLAGTDFSGQDLSYADLSGANLQGAVLRGANLTGALLREANLSDADLSESLLVNTDLTDARLHRACLRGAVLDGAFLTRTDFSYADLSDANLSKVLMWHTNFSHAKH</sequence>
<dbReference type="SUPFAM" id="SSF141571">
    <property type="entry name" value="Pentapeptide repeat-like"/>
    <property type="match status" value="1"/>
</dbReference>
<dbReference type="InterPro" id="IPR004993">
    <property type="entry name" value="GH3"/>
</dbReference>
<feature type="domain" description="GH3 C-terminal" evidence="3">
    <location>
        <begin position="431"/>
        <end position="543"/>
    </location>
</feature>
<evidence type="ECO:0000259" key="3">
    <source>
        <dbReference type="Pfam" id="PF23572"/>
    </source>
</evidence>
<evidence type="ECO:0000313" key="4">
    <source>
        <dbReference type="EMBL" id="QKD83397.1"/>
    </source>
</evidence>
<dbReference type="PANTHER" id="PTHR31901">
    <property type="entry name" value="GH3 DOMAIN-CONTAINING PROTEIN"/>
    <property type="match status" value="1"/>
</dbReference>
<evidence type="ECO:0000256" key="1">
    <source>
        <dbReference type="SAM" id="MobiDB-lite"/>
    </source>
</evidence>
<evidence type="ECO:0000259" key="2">
    <source>
        <dbReference type="Pfam" id="PF23571"/>
    </source>
</evidence>
<dbReference type="GO" id="GO:0016881">
    <property type="term" value="F:acid-amino acid ligase activity"/>
    <property type="evidence" value="ECO:0007669"/>
    <property type="project" value="TreeGrafter"/>
</dbReference>
<protein>
    <submittedName>
        <fullName evidence="4">GH3 auxin-responsive promoter</fullName>
    </submittedName>
</protein>
<gene>
    <name evidence="4" type="ORF">HPC62_15400</name>
</gene>
<dbReference type="Pfam" id="PF23572">
    <property type="entry name" value="GH3_C"/>
    <property type="match status" value="1"/>
</dbReference>
<proteinExistence type="predicted"/>
<feature type="region of interest" description="Disordered" evidence="1">
    <location>
        <begin position="591"/>
        <end position="612"/>
    </location>
</feature>
<dbReference type="EMBL" id="CP053661">
    <property type="protein sequence ID" value="QKD83397.1"/>
    <property type="molecule type" value="Genomic_DNA"/>
</dbReference>
<dbReference type="Pfam" id="PF00805">
    <property type="entry name" value="Pentapeptide"/>
    <property type="match status" value="2"/>
</dbReference>
<dbReference type="Pfam" id="PF03321">
    <property type="entry name" value="GH3"/>
    <property type="match status" value="1"/>
</dbReference>
<organism evidence="4 5">
    <name type="scientific">Thermoleptolyngbya sichuanensis A183</name>
    <dbReference type="NCBI Taxonomy" id="2737172"/>
    <lineage>
        <taxon>Bacteria</taxon>
        <taxon>Bacillati</taxon>
        <taxon>Cyanobacteriota</taxon>
        <taxon>Cyanophyceae</taxon>
        <taxon>Oculatellales</taxon>
        <taxon>Oculatellaceae</taxon>
        <taxon>Thermoleptolyngbya</taxon>
        <taxon>Thermoleptolyngbya sichuanensis</taxon>
    </lineage>
</organism>
<dbReference type="Gene3D" id="2.160.20.80">
    <property type="entry name" value="E3 ubiquitin-protein ligase SopA"/>
    <property type="match status" value="1"/>
</dbReference>
<dbReference type="KEGG" id="theu:HPC62_15400"/>
<dbReference type="RefSeq" id="WP_172357082.1">
    <property type="nucleotide sequence ID" value="NZ_CP053661.1"/>
</dbReference>
<keyword evidence="5" id="KW-1185">Reference proteome</keyword>
<name>A0A6M8BET4_9CYAN</name>
<feature type="domain" description="GH3 middle" evidence="2">
    <location>
        <begin position="344"/>
        <end position="415"/>
    </location>
</feature>
<dbReference type="AlphaFoldDB" id="A0A6M8BET4"/>
<evidence type="ECO:0000313" key="5">
    <source>
        <dbReference type="Proteomes" id="UP000505210"/>
    </source>
</evidence>
<dbReference type="Pfam" id="PF23571">
    <property type="entry name" value="GH3_M"/>
    <property type="match status" value="1"/>
</dbReference>
<dbReference type="PANTHER" id="PTHR31901:SF9">
    <property type="entry name" value="GH3 DOMAIN-CONTAINING PROTEIN"/>
    <property type="match status" value="1"/>
</dbReference>
<dbReference type="InterPro" id="IPR055378">
    <property type="entry name" value="GH3_C"/>
</dbReference>
<dbReference type="Proteomes" id="UP000505210">
    <property type="component" value="Chromosome"/>
</dbReference>
<dbReference type="GO" id="GO:0005737">
    <property type="term" value="C:cytoplasm"/>
    <property type="evidence" value="ECO:0007669"/>
    <property type="project" value="TreeGrafter"/>
</dbReference>